<dbReference type="PANTHER" id="PTHR30126">
    <property type="entry name" value="HTH-TYPE TRANSCRIPTIONAL REGULATOR"/>
    <property type="match status" value="1"/>
</dbReference>
<evidence type="ECO:0000256" key="3">
    <source>
        <dbReference type="ARBA" id="ARBA00023163"/>
    </source>
</evidence>
<name>T1A392_9ZZZZ</name>
<organism evidence="6">
    <name type="scientific">mine drainage metagenome</name>
    <dbReference type="NCBI Taxonomy" id="410659"/>
    <lineage>
        <taxon>unclassified sequences</taxon>
        <taxon>metagenomes</taxon>
        <taxon>ecological metagenomes</taxon>
    </lineage>
</organism>
<evidence type="ECO:0000313" key="6">
    <source>
        <dbReference type="EMBL" id="EQD35524.1"/>
    </source>
</evidence>
<keyword evidence="2" id="KW-0805">Transcription regulation</keyword>
<dbReference type="InterPro" id="IPR005119">
    <property type="entry name" value="LysR_subst-bd"/>
</dbReference>
<evidence type="ECO:0000256" key="1">
    <source>
        <dbReference type="ARBA" id="ARBA00009437"/>
    </source>
</evidence>
<dbReference type="GO" id="GO:0000976">
    <property type="term" value="F:transcription cis-regulatory region binding"/>
    <property type="evidence" value="ECO:0007669"/>
    <property type="project" value="TreeGrafter"/>
</dbReference>
<evidence type="ECO:0000256" key="4">
    <source>
        <dbReference type="SAM" id="MobiDB-lite"/>
    </source>
</evidence>
<dbReference type="Pfam" id="PF03466">
    <property type="entry name" value="LysR_substrate"/>
    <property type="match status" value="1"/>
</dbReference>
<gene>
    <name evidence="6" type="ORF">B1A_18243</name>
</gene>
<protein>
    <submittedName>
        <fullName evidence="6">LysR, substrate-binding domain protein</fullName>
    </submittedName>
</protein>
<evidence type="ECO:0000259" key="5">
    <source>
        <dbReference type="Pfam" id="PF03466"/>
    </source>
</evidence>
<dbReference type="SUPFAM" id="SSF53850">
    <property type="entry name" value="Periplasmic binding protein-like II"/>
    <property type="match status" value="1"/>
</dbReference>
<feature type="non-terminal residue" evidence="6">
    <location>
        <position position="1"/>
    </location>
</feature>
<feature type="domain" description="LysR substrate-binding" evidence="5">
    <location>
        <begin position="1"/>
        <end position="127"/>
    </location>
</feature>
<dbReference type="Gene3D" id="3.40.190.290">
    <property type="match status" value="1"/>
</dbReference>
<keyword evidence="3" id="KW-0804">Transcription</keyword>
<dbReference type="EMBL" id="AUZX01013452">
    <property type="protein sequence ID" value="EQD35524.1"/>
    <property type="molecule type" value="Genomic_DNA"/>
</dbReference>
<feature type="compositionally biased region" description="Basic residues" evidence="4">
    <location>
        <begin position="165"/>
        <end position="182"/>
    </location>
</feature>
<evidence type="ECO:0000256" key="2">
    <source>
        <dbReference type="ARBA" id="ARBA00023015"/>
    </source>
</evidence>
<accession>T1A392</accession>
<dbReference type="GO" id="GO:0006355">
    <property type="term" value="P:regulation of DNA-templated transcription"/>
    <property type="evidence" value="ECO:0007669"/>
    <property type="project" value="TreeGrafter"/>
</dbReference>
<reference evidence="6" key="2">
    <citation type="journal article" date="2014" name="ISME J.">
        <title>Microbial stratification in low pH oxic and suboxic macroscopic growths along an acid mine drainage.</title>
        <authorList>
            <person name="Mendez-Garcia C."/>
            <person name="Mesa V."/>
            <person name="Sprenger R.R."/>
            <person name="Richter M."/>
            <person name="Diez M.S."/>
            <person name="Solano J."/>
            <person name="Bargiela R."/>
            <person name="Golyshina O.V."/>
            <person name="Manteca A."/>
            <person name="Ramos J.L."/>
            <person name="Gallego J.R."/>
            <person name="Llorente I."/>
            <person name="Martins Dos Santos V.A."/>
            <person name="Jensen O.N."/>
            <person name="Pelaez A.I."/>
            <person name="Sanchez J."/>
            <person name="Ferrer M."/>
        </authorList>
    </citation>
    <scope>NUCLEOTIDE SEQUENCE</scope>
</reference>
<sequence>RLEIANSHAVLAGVNHSHLDFGLVETPEVGRLLRHRWIEDCLQLVMHPSHPLAAQEVVRYEDLERTPLVVREEGSGTRATLEAEIGPEGLSRFHTVEVGSTEAIKRWVERGNAVAFLSERGVAREIAVIVKKHAMAAFGQKPLADVHAGRSKLRSSSRAGQRADVRRRHAQSTRVKRTPNTQ</sequence>
<comment type="similarity">
    <text evidence="1">Belongs to the LysR transcriptional regulatory family.</text>
</comment>
<proteinExistence type="inferred from homology"/>
<dbReference type="PANTHER" id="PTHR30126:SF91">
    <property type="entry name" value="LYSR FAMILY TRANSCRIPTIONAL REGULATOR"/>
    <property type="match status" value="1"/>
</dbReference>
<reference evidence="6" key="1">
    <citation type="submission" date="2013-08" db="EMBL/GenBank/DDBJ databases">
        <authorList>
            <person name="Mendez C."/>
            <person name="Richter M."/>
            <person name="Ferrer M."/>
            <person name="Sanchez J."/>
        </authorList>
    </citation>
    <scope>NUCLEOTIDE SEQUENCE</scope>
</reference>
<comment type="caution">
    <text evidence="6">The sequence shown here is derived from an EMBL/GenBank/DDBJ whole genome shotgun (WGS) entry which is preliminary data.</text>
</comment>
<feature type="region of interest" description="Disordered" evidence="4">
    <location>
        <begin position="146"/>
        <end position="182"/>
    </location>
</feature>
<dbReference type="AlphaFoldDB" id="T1A392"/>